<organism evidence="2 3">
    <name type="scientific">Ramazzottius varieornatus</name>
    <name type="common">Water bear</name>
    <name type="synonym">Tardigrade</name>
    <dbReference type="NCBI Taxonomy" id="947166"/>
    <lineage>
        <taxon>Eukaryota</taxon>
        <taxon>Metazoa</taxon>
        <taxon>Ecdysozoa</taxon>
        <taxon>Tardigrada</taxon>
        <taxon>Eutardigrada</taxon>
        <taxon>Parachela</taxon>
        <taxon>Hypsibioidea</taxon>
        <taxon>Ramazzottiidae</taxon>
        <taxon>Ramazzottius</taxon>
    </lineage>
</organism>
<protein>
    <submittedName>
        <fullName evidence="2">Uncharacterized protein</fullName>
    </submittedName>
</protein>
<evidence type="ECO:0000313" key="2">
    <source>
        <dbReference type="EMBL" id="GAU98026.1"/>
    </source>
</evidence>
<comment type="caution">
    <text evidence="2">The sequence shown here is derived from an EMBL/GenBank/DDBJ whole genome shotgun (WGS) entry which is preliminary data.</text>
</comment>
<sequence length="306" mass="34443">MFRNDAYLDSLRTVAQRCERLAVNGKGKWFNVTECRIRAVHPRDDGYVYEGCPECEKKLDEGVRQCENPRAKHRIPREVLQRHLFFKVHVDVVDRHGFVLEMYLPDKMLEKLVPNFDAGNLLINDEDGHAVERTQDEQKALLETKLQMDRRLTVTVLAKRTEYNTISYTAQRVEISEPVVILTHKSSTPKKENAKLQNQPRHTVVSDLPKPLSQSRARNPVRASTSALEVESPKVAATEEARGVKRAHGVSNAVTSANASPKGAETRSSKRKNPLVDIEEEDESADEEDDAATSSDDGNESSADED</sequence>
<gene>
    <name evidence="2" type="primary">RvY_09230-1</name>
    <name evidence="2" type="synonym">RvY_09230.1</name>
    <name evidence="2" type="ORF">RvY_09230</name>
</gene>
<name>A0A1D1V8N0_RAMVA</name>
<proteinExistence type="predicted"/>
<feature type="compositionally biased region" description="Acidic residues" evidence="1">
    <location>
        <begin position="277"/>
        <end position="306"/>
    </location>
</feature>
<dbReference type="Proteomes" id="UP000186922">
    <property type="component" value="Unassembled WGS sequence"/>
</dbReference>
<accession>A0A1D1V8N0</accession>
<feature type="region of interest" description="Disordered" evidence="1">
    <location>
        <begin position="185"/>
        <end position="306"/>
    </location>
</feature>
<evidence type="ECO:0000313" key="3">
    <source>
        <dbReference type="Proteomes" id="UP000186922"/>
    </source>
</evidence>
<feature type="compositionally biased region" description="Polar residues" evidence="1">
    <location>
        <begin position="212"/>
        <end position="227"/>
    </location>
</feature>
<evidence type="ECO:0000256" key="1">
    <source>
        <dbReference type="SAM" id="MobiDB-lite"/>
    </source>
</evidence>
<reference evidence="2 3" key="1">
    <citation type="journal article" date="2016" name="Nat. Commun.">
        <title>Extremotolerant tardigrade genome and improved radiotolerance of human cultured cells by tardigrade-unique protein.</title>
        <authorList>
            <person name="Hashimoto T."/>
            <person name="Horikawa D.D."/>
            <person name="Saito Y."/>
            <person name="Kuwahara H."/>
            <person name="Kozuka-Hata H."/>
            <person name="Shin-I T."/>
            <person name="Minakuchi Y."/>
            <person name="Ohishi K."/>
            <person name="Motoyama A."/>
            <person name="Aizu T."/>
            <person name="Enomoto A."/>
            <person name="Kondo K."/>
            <person name="Tanaka S."/>
            <person name="Hara Y."/>
            <person name="Koshikawa S."/>
            <person name="Sagara H."/>
            <person name="Miura T."/>
            <person name="Yokobori S."/>
            <person name="Miyagawa K."/>
            <person name="Suzuki Y."/>
            <person name="Kubo T."/>
            <person name="Oyama M."/>
            <person name="Kohara Y."/>
            <person name="Fujiyama A."/>
            <person name="Arakawa K."/>
            <person name="Katayama T."/>
            <person name="Toyoda A."/>
            <person name="Kunieda T."/>
        </authorList>
    </citation>
    <scope>NUCLEOTIDE SEQUENCE [LARGE SCALE GENOMIC DNA]</scope>
    <source>
        <strain evidence="2 3">YOKOZUNA-1</strain>
    </source>
</reference>
<dbReference type="EMBL" id="BDGG01000004">
    <property type="protein sequence ID" value="GAU98026.1"/>
    <property type="molecule type" value="Genomic_DNA"/>
</dbReference>
<keyword evidence="3" id="KW-1185">Reference proteome</keyword>
<dbReference type="AlphaFoldDB" id="A0A1D1V8N0"/>